<dbReference type="GO" id="GO:0036002">
    <property type="term" value="F:pre-mRNA binding"/>
    <property type="evidence" value="ECO:0007669"/>
    <property type="project" value="TreeGrafter"/>
</dbReference>
<protein>
    <submittedName>
        <fullName evidence="15">1902_t:CDS:1</fullName>
    </submittedName>
</protein>
<dbReference type="GO" id="GO:0071006">
    <property type="term" value="C:U2-type catalytic step 1 spliceosome"/>
    <property type="evidence" value="ECO:0007669"/>
    <property type="project" value="TreeGrafter"/>
</dbReference>
<dbReference type="SUPFAM" id="SSF54928">
    <property type="entry name" value="RNA-binding domain, RBD"/>
    <property type="match status" value="1"/>
</dbReference>
<evidence type="ECO:0000259" key="14">
    <source>
        <dbReference type="PROSITE" id="PS50102"/>
    </source>
</evidence>
<keyword evidence="7" id="KW-0862">Zinc</keyword>
<dbReference type="CDD" id="cd12360">
    <property type="entry name" value="RRM_cwf2"/>
    <property type="match status" value="1"/>
</dbReference>
<name>A0A9N8VBU5_9GLOM</name>
<evidence type="ECO:0000256" key="4">
    <source>
        <dbReference type="ARBA" id="ARBA00022723"/>
    </source>
</evidence>
<dbReference type="PROSITE" id="PS50102">
    <property type="entry name" value="RRM"/>
    <property type="match status" value="1"/>
</dbReference>
<dbReference type="GO" id="GO:0017070">
    <property type="term" value="F:U6 snRNA binding"/>
    <property type="evidence" value="ECO:0007669"/>
    <property type="project" value="TreeGrafter"/>
</dbReference>
<keyword evidence="5" id="KW-0747">Spliceosome</keyword>
<dbReference type="SMART" id="SM00360">
    <property type="entry name" value="RRM"/>
    <property type="match status" value="1"/>
</dbReference>
<proteinExistence type="inferred from homology"/>
<feature type="domain" description="RRM" evidence="14">
    <location>
        <begin position="114"/>
        <end position="188"/>
    </location>
</feature>
<evidence type="ECO:0000256" key="2">
    <source>
        <dbReference type="ARBA" id="ARBA00008024"/>
    </source>
</evidence>
<evidence type="ECO:0000256" key="13">
    <source>
        <dbReference type="SAM" id="MobiDB-lite"/>
    </source>
</evidence>
<dbReference type="GO" id="GO:0008380">
    <property type="term" value="P:RNA splicing"/>
    <property type="evidence" value="ECO:0007669"/>
    <property type="project" value="UniProtKB-KW"/>
</dbReference>
<dbReference type="InterPro" id="IPR000504">
    <property type="entry name" value="RRM_dom"/>
</dbReference>
<evidence type="ECO:0000256" key="1">
    <source>
        <dbReference type="ARBA" id="ARBA00004123"/>
    </source>
</evidence>
<evidence type="ECO:0000256" key="6">
    <source>
        <dbReference type="ARBA" id="ARBA00022771"/>
    </source>
</evidence>
<keyword evidence="6" id="KW-0863">Zinc-finger</keyword>
<dbReference type="PANTHER" id="PTHR14089">
    <property type="entry name" value="PRE-MRNA-SPLICING FACTOR RBM22"/>
    <property type="match status" value="1"/>
</dbReference>
<comment type="caution">
    <text evidence="15">The sequence shown here is derived from an EMBL/GenBank/DDBJ whole genome shotgun (WGS) entry which is preliminary data.</text>
</comment>
<evidence type="ECO:0000256" key="3">
    <source>
        <dbReference type="ARBA" id="ARBA00022664"/>
    </source>
</evidence>
<keyword evidence="8 12" id="KW-0694">RNA-binding</keyword>
<dbReference type="FunFam" id="3.30.70.330:FF:000249">
    <property type="entry name" value="Pre-mRNA-splicing factor CWC2, variant"/>
    <property type="match status" value="1"/>
</dbReference>
<dbReference type="GO" id="GO:0008270">
    <property type="term" value="F:zinc ion binding"/>
    <property type="evidence" value="ECO:0007669"/>
    <property type="project" value="UniProtKB-KW"/>
</dbReference>
<dbReference type="GO" id="GO:0000974">
    <property type="term" value="C:Prp19 complex"/>
    <property type="evidence" value="ECO:0007669"/>
    <property type="project" value="TreeGrafter"/>
</dbReference>
<accession>A0A9N8VBU5</accession>
<reference evidence="15" key="1">
    <citation type="submission" date="2021-06" db="EMBL/GenBank/DDBJ databases">
        <authorList>
            <person name="Kallberg Y."/>
            <person name="Tangrot J."/>
            <person name="Rosling A."/>
        </authorList>
    </citation>
    <scope>NUCLEOTIDE SEQUENCE</scope>
    <source>
        <strain evidence="15">MT106</strain>
    </source>
</reference>
<dbReference type="InterPro" id="IPR012677">
    <property type="entry name" value="Nucleotide-bd_a/b_plait_sf"/>
</dbReference>
<dbReference type="AlphaFoldDB" id="A0A9N8VBU5"/>
<dbReference type="InterPro" id="IPR035979">
    <property type="entry name" value="RBD_domain_sf"/>
</dbReference>
<dbReference type="InterPro" id="IPR039171">
    <property type="entry name" value="Cwc2/Slt11"/>
</dbReference>
<dbReference type="GO" id="GO:0006397">
    <property type="term" value="P:mRNA processing"/>
    <property type="evidence" value="ECO:0007669"/>
    <property type="project" value="UniProtKB-KW"/>
</dbReference>
<evidence type="ECO:0000256" key="8">
    <source>
        <dbReference type="ARBA" id="ARBA00022884"/>
    </source>
</evidence>
<keyword evidence="16" id="KW-1185">Reference proteome</keyword>
<evidence type="ECO:0000256" key="9">
    <source>
        <dbReference type="ARBA" id="ARBA00023187"/>
    </source>
</evidence>
<organism evidence="15 16">
    <name type="scientific">Ambispora gerdemannii</name>
    <dbReference type="NCBI Taxonomy" id="144530"/>
    <lineage>
        <taxon>Eukaryota</taxon>
        <taxon>Fungi</taxon>
        <taxon>Fungi incertae sedis</taxon>
        <taxon>Mucoromycota</taxon>
        <taxon>Glomeromycotina</taxon>
        <taxon>Glomeromycetes</taxon>
        <taxon>Archaeosporales</taxon>
        <taxon>Ambisporaceae</taxon>
        <taxon>Ambispora</taxon>
    </lineage>
</organism>
<keyword evidence="10" id="KW-0539">Nucleus</keyword>
<evidence type="ECO:0000256" key="7">
    <source>
        <dbReference type="ARBA" id="ARBA00022833"/>
    </source>
</evidence>
<comment type="similarity">
    <text evidence="2">Belongs to the RRM CWC2 family.</text>
</comment>
<evidence type="ECO:0000256" key="12">
    <source>
        <dbReference type="PROSITE-ProRule" id="PRU00176"/>
    </source>
</evidence>
<feature type="compositionally biased region" description="Basic residues" evidence="13">
    <location>
        <begin position="361"/>
        <end position="372"/>
    </location>
</feature>
<comment type="subcellular location">
    <subcellularLocation>
        <location evidence="1">Nucleus</location>
    </subcellularLocation>
</comment>
<evidence type="ECO:0000313" key="16">
    <source>
        <dbReference type="Proteomes" id="UP000789831"/>
    </source>
</evidence>
<dbReference type="OrthoDB" id="10251848at2759"/>
<feature type="region of interest" description="Disordered" evidence="13">
    <location>
        <begin position="235"/>
        <end position="262"/>
    </location>
</feature>
<evidence type="ECO:0000256" key="10">
    <source>
        <dbReference type="ARBA" id="ARBA00023242"/>
    </source>
</evidence>
<feature type="region of interest" description="Disordered" evidence="13">
    <location>
        <begin position="1"/>
        <end position="21"/>
    </location>
</feature>
<feature type="compositionally biased region" description="Basic and acidic residues" evidence="13">
    <location>
        <begin position="1"/>
        <end position="17"/>
    </location>
</feature>
<keyword evidence="9" id="KW-0508">mRNA splicing</keyword>
<dbReference type="EMBL" id="CAJVPL010000094">
    <property type="protein sequence ID" value="CAG8445696.1"/>
    <property type="molecule type" value="Genomic_DNA"/>
</dbReference>
<dbReference type="InterPro" id="IPR034181">
    <property type="entry name" value="Cwc2_RRM"/>
</dbReference>
<evidence type="ECO:0000313" key="15">
    <source>
        <dbReference type="EMBL" id="CAG8445696.1"/>
    </source>
</evidence>
<feature type="compositionally biased region" description="Polar residues" evidence="13">
    <location>
        <begin position="252"/>
        <end position="262"/>
    </location>
</feature>
<feature type="compositionally biased region" description="Polar residues" evidence="13">
    <location>
        <begin position="333"/>
        <end position="345"/>
    </location>
</feature>
<dbReference type="Gene3D" id="3.30.70.330">
    <property type="match status" value="1"/>
</dbReference>
<dbReference type="PANTHER" id="PTHR14089:SF2">
    <property type="entry name" value="PRE-MRNA-SPLICING FACTOR CWC2"/>
    <property type="match status" value="1"/>
</dbReference>
<evidence type="ECO:0000256" key="11">
    <source>
        <dbReference type="ARBA" id="ARBA00023306"/>
    </source>
</evidence>
<sequence>MRPARKQVDESVLKEGPSRGPPIDRSGTYYNIWYNKWTGSDKIPRLGKTIGLLLDELESSLSNSKIIGNLGGRRLKQEGAVHSVDTTIDSFGRDKYNEYREDMGGVGSFNRENRTLYVGHIYIKPDMEETVRKHFGDWGEIEKIKILKDKGVAFVTYKSSLNAEFAKEAMSNQSLDNNEVLNVRWATDDPNPKAKEEYKRKAEAMAAQAIQKNLPAEFTLSNADYVYKRPRLGENTDAESDQSLQGLPITPGNEQPMVNTGESSMIPDQASFMNTTIHRKGGILSEATLQTLKSLSMINRSMTVQSQQLAQKPKTNKSALGGLADYEKVANAPSKNETPAESQVKTEVPLNEEMVENQVKKVVKTKTSKKKTTTTVVRRSTRKTRKN</sequence>
<gene>
    <name evidence="15" type="ORF">AGERDE_LOCUS1396</name>
</gene>
<evidence type="ECO:0000256" key="5">
    <source>
        <dbReference type="ARBA" id="ARBA00022728"/>
    </source>
</evidence>
<dbReference type="Proteomes" id="UP000789831">
    <property type="component" value="Unassembled WGS sequence"/>
</dbReference>
<feature type="region of interest" description="Disordered" evidence="13">
    <location>
        <begin position="330"/>
        <end position="387"/>
    </location>
</feature>
<keyword evidence="4" id="KW-0479">Metal-binding</keyword>
<keyword evidence="3" id="KW-0507">mRNA processing</keyword>
<dbReference type="GO" id="GO:0071007">
    <property type="term" value="C:U2-type catalytic step 2 spliceosome"/>
    <property type="evidence" value="ECO:0007669"/>
    <property type="project" value="TreeGrafter"/>
</dbReference>
<dbReference type="Pfam" id="PF00076">
    <property type="entry name" value="RRM_1"/>
    <property type="match status" value="1"/>
</dbReference>
<keyword evidence="11" id="KW-0131">Cell cycle</keyword>